<evidence type="ECO:0000313" key="2">
    <source>
        <dbReference type="Proteomes" id="UP000000862"/>
    </source>
</evidence>
<dbReference type="GeneID" id="918408"/>
<reference evidence="1 2" key="2">
    <citation type="journal article" date="1995" name="Virology">
        <title>Analysis of 43 kb of the Chlorella virus PBCV-1 330-kb genome: map positions 45 to 88.</title>
        <authorList>
            <person name="Li Y."/>
            <person name="Lu Z."/>
            <person name="Burbank D.E."/>
            <person name="Kutish G.F."/>
            <person name="Rock D.L."/>
            <person name="Van Etten J.L."/>
        </authorList>
    </citation>
    <scope>NUCLEOTIDE SEQUENCE [LARGE SCALE GENOMIC DNA]</scope>
</reference>
<sequence length="100" mass="10825">MRITSENKPDASCSNPVPFPAVEKPVQGHPAVMMSTLPFHSMASNVHTSSNTGTSGYFLCKNPLASSFFSTYAIGVTIPRSPYVIPPIPENRSRALNIIF</sequence>
<proteinExistence type="predicted"/>
<dbReference type="Proteomes" id="UP000000862">
    <property type="component" value="Segment"/>
</dbReference>
<reference evidence="1 2" key="1">
    <citation type="journal article" date="1995" name="Virology">
        <title>Analysis of 45 kb of DNA located at the left end of the chlorella virus PBCV-1 genome.</title>
        <authorList>
            <person name="Lu Z."/>
            <person name="Li Y."/>
            <person name="Zhang Y."/>
            <person name="Kutish G.F."/>
            <person name="Rock D.L."/>
            <person name="Van Etten J.L."/>
        </authorList>
    </citation>
    <scope>NUCLEOTIDE SEQUENCE [LARGE SCALE GENOMIC DNA]</scope>
</reference>
<dbReference type="KEGG" id="vg:918408"/>
<organismHost>
    <name type="scientific">Chlorella</name>
    <dbReference type="NCBI Taxonomy" id="3071"/>
</organismHost>
<name>Q98568_PBCV1</name>
<accession>Q98568</accession>
<reference evidence="1 2" key="5">
    <citation type="journal article" date="1997" name="Virology">
        <title>Analysis of 74 kb of DNA located at the right end of the 330-kb chlorella virus PBCV-1 genome.</title>
        <authorList>
            <person name="Li Y."/>
            <person name="Lu Z."/>
            <person name="Sun L."/>
            <person name="Ropp S."/>
            <person name="Kutish G.F."/>
            <person name="Rock D.L."/>
            <person name="Van Etten J.L."/>
        </authorList>
    </citation>
    <scope>NUCLEOTIDE SEQUENCE [LARGE SCALE GENOMIC DNA]</scope>
</reference>
<keyword evidence="2" id="KW-1185">Reference proteome</keyword>
<reference evidence="1 2" key="8">
    <citation type="journal article" date="2010" name="J. Virol.">
        <title>Microarray analysis of Paramecium bursaria chlorella virus 1 transcription.</title>
        <authorList>
            <person name="Yanai-Balser G.M."/>
            <person name="Duncan G.A."/>
            <person name="Eudy J.D."/>
            <person name="Wang D."/>
            <person name="Li X."/>
            <person name="Agarkova I.V."/>
            <person name="Dunigan D.D."/>
            <person name="Van Etten J.L."/>
        </authorList>
    </citation>
    <scope>NUCLEOTIDE SEQUENCE [LARGE SCALE GENOMIC DNA]</scope>
</reference>
<dbReference type="PIR" id="T18020">
    <property type="entry name" value="T18020"/>
</dbReference>
<reference evidence="1 2" key="3">
    <citation type="journal article" date="1996" name="Virology">
        <title>Analysis of 94 kb of the chlorella virus PBCV-1 330-kb genome: map positions 88 to 182.</title>
        <authorList>
            <person name="Lu Z."/>
            <person name="Li Y."/>
            <person name="Que Q."/>
            <person name="Kutish G.F."/>
            <person name="Rock D.L."/>
            <person name="Van Etten J.L."/>
        </authorList>
    </citation>
    <scope>NUCLEOTIDE SEQUENCE [LARGE SCALE GENOMIC DNA]</scope>
</reference>
<reference evidence="1 2" key="4">
    <citation type="journal article" date="1996" name="Virology">
        <title>Analysis of 76 kb of the chlorella virus PBCV-1 330-kb genome: map positions 182 to 258.</title>
        <authorList>
            <person name="Kutish G.F."/>
            <person name="Li Y."/>
            <person name="Lu Z."/>
            <person name="Furuta M."/>
            <person name="Rock D.L."/>
            <person name="Van Etten J.L."/>
        </authorList>
    </citation>
    <scope>NUCLEOTIDE SEQUENCE [LARGE SCALE GENOMIC DNA]</scope>
</reference>
<dbReference type="RefSeq" id="NP_048874.1">
    <property type="nucleotide sequence ID" value="NC_000852.5"/>
</dbReference>
<reference evidence="1 2" key="6">
    <citation type="journal article" date="1999" name="Virology">
        <title>Chlorella virus PBCV-1 encodes a functional homospermidine synthase.</title>
        <authorList>
            <person name="Kaiser A."/>
            <person name="Vollmert M."/>
            <person name="Tholl D."/>
            <person name="Graves M.V."/>
            <person name="Gurnon J.R."/>
            <person name="Xing W."/>
            <person name="Lisec A.D."/>
            <person name="Nickerson K.W."/>
            <person name="Van Etten J.L."/>
        </authorList>
    </citation>
    <scope>NUCLEOTIDE SEQUENCE [LARGE SCALE GENOMIC DNA]</scope>
</reference>
<organism evidence="1 2">
    <name type="scientific">Paramecium bursaria Chlorella virus 1</name>
    <name type="common">PBCV-1</name>
    <dbReference type="NCBI Taxonomy" id="10506"/>
    <lineage>
        <taxon>Viruses</taxon>
        <taxon>Varidnaviria</taxon>
        <taxon>Bamfordvirae</taxon>
        <taxon>Nucleocytoviricota</taxon>
        <taxon>Megaviricetes</taxon>
        <taxon>Algavirales</taxon>
        <taxon>Phycodnaviridae</taxon>
        <taxon>Chlorovirus</taxon>
        <taxon>Chlorovirus vanettense</taxon>
    </lineage>
</organism>
<reference evidence="1 2" key="7">
    <citation type="journal article" date="2000" name="Virology">
        <title>Characterization of a beta-1,3-glucanase encoded by chlorella virus PBCV-1.</title>
        <authorList>
            <person name="Sun L."/>
            <person name="Gurnon J.R."/>
            <person name="Adams B.J."/>
            <person name="Graves M.V."/>
            <person name="Van Etten J.L."/>
        </authorList>
    </citation>
    <scope>NUCLEOTIDE SEQUENCE [LARGE SCALE GENOMIC DNA]</scope>
</reference>
<protein>
    <submittedName>
        <fullName evidence="1">Uncharacterized protein</fullName>
    </submittedName>
</protein>
<dbReference type="EMBL" id="JF411744">
    <property type="protein sequence ID" value="AAC96885.1"/>
    <property type="molecule type" value="Genomic_DNA"/>
</dbReference>
<dbReference type="OrthoDB" id="36727at10239"/>
<gene>
    <name evidence="1" type="primary">a518R</name>
</gene>
<evidence type="ECO:0000313" key="1">
    <source>
        <dbReference type="EMBL" id="AAC96885.1"/>
    </source>
</evidence>